<dbReference type="InterPro" id="IPR006059">
    <property type="entry name" value="SBP"/>
</dbReference>
<evidence type="ECO:0000313" key="3">
    <source>
        <dbReference type="Proteomes" id="UP001596435"/>
    </source>
</evidence>
<dbReference type="RefSeq" id="WP_380230258.1">
    <property type="nucleotide sequence ID" value="NZ_JBHSVH010000002.1"/>
</dbReference>
<protein>
    <submittedName>
        <fullName evidence="2">Extracellular solute-binding protein</fullName>
    </submittedName>
</protein>
<dbReference type="Proteomes" id="UP001596435">
    <property type="component" value="Unassembled WGS sequence"/>
</dbReference>
<gene>
    <name evidence="2" type="ORF">ACFQMG_01345</name>
</gene>
<keyword evidence="3" id="KW-1185">Reference proteome</keyword>
<reference evidence="3" key="1">
    <citation type="journal article" date="2019" name="Int. J. Syst. Evol. Microbiol.">
        <title>The Global Catalogue of Microorganisms (GCM) 10K type strain sequencing project: providing services to taxonomists for standard genome sequencing and annotation.</title>
        <authorList>
            <consortium name="The Broad Institute Genomics Platform"/>
            <consortium name="The Broad Institute Genome Sequencing Center for Infectious Disease"/>
            <person name="Wu L."/>
            <person name="Ma J."/>
        </authorList>
    </citation>
    <scope>NUCLEOTIDE SEQUENCE [LARGE SCALE GENOMIC DNA]</scope>
    <source>
        <strain evidence="3">CGMCC 1.12859</strain>
    </source>
</reference>
<name>A0ABW2FQD8_9ACTN</name>
<comment type="caution">
    <text evidence="2">The sequence shown here is derived from an EMBL/GenBank/DDBJ whole genome shotgun (WGS) entry which is preliminary data.</text>
</comment>
<feature type="signal peptide" evidence="1">
    <location>
        <begin position="1"/>
        <end position="25"/>
    </location>
</feature>
<feature type="chain" id="PRO_5046086247" evidence="1">
    <location>
        <begin position="26"/>
        <end position="430"/>
    </location>
</feature>
<organism evidence="2 3">
    <name type="scientific">Kitasatospora paranensis</name>
    <dbReference type="NCBI Taxonomy" id="258053"/>
    <lineage>
        <taxon>Bacteria</taxon>
        <taxon>Bacillati</taxon>
        <taxon>Actinomycetota</taxon>
        <taxon>Actinomycetes</taxon>
        <taxon>Kitasatosporales</taxon>
        <taxon>Streptomycetaceae</taxon>
        <taxon>Kitasatospora</taxon>
    </lineage>
</organism>
<sequence length="430" mass="45543">MGSPRARRPLAIAATAAAAALLLTACSSGTGGGDATGGKITLTVATFSDFGYKPLIAEYEKSHPNITVKERVSQMDQHHNSLSTQLSSGSGAADVVAIEEGYLPKFREVKDKFVNLADYGANSRKDEYLPYKWAQATTSDGFVLGYGTDVGGLAICYRKDLFQQAGLPTDRTEVGKLWPTWDAYFKTGGTFRSKVPDHAWFDSAGNVFTAMMNQAEFGFFDAKDSYIADTNPLVAADFAATGGATEHGLSANLAPFSQQWNAGIKQGRMATMTCPAWMTGLIQSAAGPESAGKWDIAAVPGGGGNWGGSFLTVPKQTKHAKEAAELAAFLTSADSEKAIFQGPTGSLPSLQNVLKDPAVQGTKQAYFNDAPTGQIFAASASGLKPSFRGTKDQQVRVPFGNALGLIEQHKSTTAEAWEKALAEARKSLSH</sequence>
<dbReference type="PANTHER" id="PTHR43649:SF32">
    <property type="entry name" value="SUGAR BINDING SECRETED PROTEIN"/>
    <property type="match status" value="1"/>
</dbReference>
<evidence type="ECO:0000256" key="1">
    <source>
        <dbReference type="SAM" id="SignalP"/>
    </source>
</evidence>
<dbReference type="Gene3D" id="3.40.190.10">
    <property type="entry name" value="Periplasmic binding protein-like II"/>
    <property type="match status" value="1"/>
</dbReference>
<dbReference type="PANTHER" id="PTHR43649">
    <property type="entry name" value="ARABINOSE-BINDING PROTEIN-RELATED"/>
    <property type="match status" value="1"/>
</dbReference>
<keyword evidence="1" id="KW-0732">Signal</keyword>
<dbReference type="SUPFAM" id="SSF53850">
    <property type="entry name" value="Periplasmic binding protein-like II"/>
    <property type="match status" value="1"/>
</dbReference>
<dbReference type="Pfam" id="PF13416">
    <property type="entry name" value="SBP_bac_8"/>
    <property type="match status" value="1"/>
</dbReference>
<accession>A0ABW2FQD8</accession>
<dbReference type="InterPro" id="IPR050490">
    <property type="entry name" value="Bact_solute-bd_prot1"/>
</dbReference>
<dbReference type="PROSITE" id="PS51257">
    <property type="entry name" value="PROKAR_LIPOPROTEIN"/>
    <property type="match status" value="1"/>
</dbReference>
<dbReference type="EMBL" id="JBHTAJ010000002">
    <property type="protein sequence ID" value="MFC7178202.1"/>
    <property type="molecule type" value="Genomic_DNA"/>
</dbReference>
<proteinExistence type="predicted"/>
<evidence type="ECO:0000313" key="2">
    <source>
        <dbReference type="EMBL" id="MFC7178202.1"/>
    </source>
</evidence>